<dbReference type="InterPro" id="IPR055304">
    <property type="entry name" value="CHCHD2/10-like"/>
</dbReference>
<dbReference type="GO" id="GO:0005739">
    <property type="term" value="C:mitochondrion"/>
    <property type="evidence" value="ECO:0007669"/>
    <property type="project" value="TreeGrafter"/>
</dbReference>
<protein>
    <recommendedName>
        <fullName evidence="4">Mitochondrial intermembrane space cysteine motif-containing protein MIX17</fullName>
    </recommendedName>
</protein>
<name>A0A9P8L274_9PEZI</name>
<dbReference type="OrthoDB" id="1106148at2759"/>
<comment type="caution">
    <text evidence="2">The sequence shown here is derived from an EMBL/GenBank/DDBJ whole genome shotgun (WGS) entry which is preliminary data.</text>
</comment>
<reference evidence="2" key="1">
    <citation type="submission" date="2021-03" db="EMBL/GenBank/DDBJ databases">
        <title>Comparative genomics and phylogenomic investigation of the class Geoglossomycetes provide insights into ecological specialization and systematics.</title>
        <authorList>
            <person name="Melie T."/>
            <person name="Pirro S."/>
            <person name="Miller A.N."/>
            <person name="Quandt A."/>
        </authorList>
    </citation>
    <scope>NUCLEOTIDE SEQUENCE</scope>
    <source>
        <strain evidence="2">GBOQ0MN5Z8</strain>
    </source>
</reference>
<gene>
    <name evidence="2" type="ORF">FGG08_001947</name>
</gene>
<dbReference type="PANTHER" id="PTHR13523">
    <property type="entry name" value="COILED-COIL-HELIX-COILED-COIL-HELIX DOMAIN CONTAINING 2/NUR77"/>
    <property type="match status" value="1"/>
</dbReference>
<keyword evidence="3" id="KW-1185">Reference proteome</keyword>
<dbReference type="EMBL" id="JAGHQL010000027">
    <property type="protein sequence ID" value="KAH0543765.1"/>
    <property type="molecule type" value="Genomic_DNA"/>
</dbReference>
<dbReference type="GO" id="GO:0005634">
    <property type="term" value="C:nucleus"/>
    <property type="evidence" value="ECO:0007669"/>
    <property type="project" value="TreeGrafter"/>
</dbReference>
<dbReference type="GO" id="GO:0007005">
    <property type="term" value="P:mitochondrion organization"/>
    <property type="evidence" value="ECO:0007669"/>
    <property type="project" value="InterPro"/>
</dbReference>
<feature type="region of interest" description="Disordered" evidence="1">
    <location>
        <begin position="95"/>
        <end position="121"/>
    </location>
</feature>
<organism evidence="2 3">
    <name type="scientific">Glutinoglossum americanum</name>
    <dbReference type="NCBI Taxonomy" id="1670608"/>
    <lineage>
        <taxon>Eukaryota</taxon>
        <taxon>Fungi</taxon>
        <taxon>Dikarya</taxon>
        <taxon>Ascomycota</taxon>
        <taxon>Pezizomycotina</taxon>
        <taxon>Geoglossomycetes</taxon>
        <taxon>Geoglossales</taxon>
        <taxon>Geoglossaceae</taxon>
        <taxon>Glutinoglossum</taxon>
    </lineage>
</organism>
<feature type="region of interest" description="Disordered" evidence="1">
    <location>
        <begin position="1"/>
        <end position="69"/>
    </location>
</feature>
<feature type="compositionally biased region" description="Low complexity" evidence="1">
    <location>
        <begin position="96"/>
        <end position="115"/>
    </location>
</feature>
<proteinExistence type="predicted"/>
<evidence type="ECO:0000256" key="1">
    <source>
        <dbReference type="SAM" id="MobiDB-lite"/>
    </source>
</evidence>
<dbReference type="PANTHER" id="PTHR13523:SF2">
    <property type="entry name" value="COILED-COIL-HELIX-COILED-COIL-HELIX DOMAIN CONTAINING 2, ISOFORM A-RELATED"/>
    <property type="match status" value="1"/>
</dbReference>
<evidence type="ECO:0008006" key="4">
    <source>
        <dbReference type="Google" id="ProtNLM"/>
    </source>
</evidence>
<dbReference type="Proteomes" id="UP000698800">
    <property type="component" value="Unassembled WGS sequence"/>
</dbReference>
<evidence type="ECO:0000313" key="2">
    <source>
        <dbReference type="EMBL" id="KAH0543765.1"/>
    </source>
</evidence>
<evidence type="ECO:0000313" key="3">
    <source>
        <dbReference type="Proteomes" id="UP000698800"/>
    </source>
</evidence>
<sequence length="162" mass="16739">MPRQRRGAAAPARSAPSRPTVATARPNVTSPQSQSRPSTTAAYPPATTSRPGPPAQTQAQGSGPGLFGQMASTAAGVAVGSSIGHAIGGFFGGGSSSAPAETQQTNTAATTTQENSYNNNGWGTRSCEADAKQFTKCLDENQGNMQICGWYLEQLVRNHPFL</sequence>
<feature type="compositionally biased region" description="Low complexity" evidence="1">
    <location>
        <begin position="7"/>
        <end position="19"/>
    </location>
</feature>
<accession>A0A9P8L274</accession>
<dbReference type="AlphaFoldDB" id="A0A9P8L274"/>
<feature type="compositionally biased region" description="Low complexity" evidence="1">
    <location>
        <begin position="29"/>
        <end position="50"/>
    </location>
</feature>